<dbReference type="EMBL" id="LMWV01000025">
    <property type="protein sequence ID" value="KUN62418.1"/>
    <property type="molecule type" value="Genomic_DNA"/>
</dbReference>
<evidence type="ECO:0000256" key="1">
    <source>
        <dbReference type="SAM" id="SignalP"/>
    </source>
</evidence>
<sequence length="214" mass="22135">MASLAVLSGLATLVAGCAASQDAKSTTSASATPKAENPVRAWTCAETTFHWGRLSESTPLVAASQVVRVTSGSHLGLTTYAAIPVRHVTASVESSGKLDAHAVLASLRAKMGRSDLAEAGKTLPIPGKEGLFSTDPGNTKGDFVGYLGVHVVTADFAYGCVSNKTGKSVPAYGTVTTWYRPIQGEFKCGIDMKLNDAAREANSLLCGEKASQGE</sequence>
<protein>
    <recommendedName>
        <fullName evidence="4">Lipoprotein</fullName>
    </recommendedName>
</protein>
<dbReference type="AlphaFoldDB" id="A0A101RVD9"/>
<evidence type="ECO:0000313" key="2">
    <source>
        <dbReference type="EMBL" id="KUN62418.1"/>
    </source>
</evidence>
<reference evidence="2 3" key="1">
    <citation type="submission" date="2015-10" db="EMBL/GenBank/DDBJ databases">
        <title>Draft genome sequence of Streptomyces griseorubiginosus DSM 40469, type strain for the species Streptomyces griseorubiginosus.</title>
        <authorList>
            <person name="Ruckert C."/>
            <person name="Winkler A."/>
            <person name="Kalinowski J."/>
            <person name="Kampfer P."/>
            <person name="Glaeser S."/>
        </authorList>
    </citation>
    <scope>NUCLEOTIDE SEQUENCE [LARGE SCALE GENOMIC DNA]</scope>
    <source>
        <strain evidence="2 3">DSM 40469</strain>
    </source>
</reference>
<evidence type="ECO:0000313" key="3">
    <source>
        <dbReference type="Proteomes" id="UP000054375"/>
    </source>
</evidence>
<keyword evidence="3" id="KW-1185">Reference proteome</keyword>
<evidence type="ECO:0008006" key="4">
    <source>
        <dbReference type="Google" id="ProtNLM"/>
    </source>
</evidence>
<name>A0A101RVD9_9ACTN</name>
<comment type="caution">
    <text evidence="2">The sequence shown here is derived from an EMBL/GenBank/DDBJ whole genome shotgun (WGS) entry which is preliminary data.</text>
</comment>
<accession>A0A101RVD9</accession>
<feature type="signal peptide" evidence="1">
    <location>
        <begin position="1"/>
        <end position="17"/>
    </location>
</feature>
<feature type="chain" id="PRO_5039670023" description="Lipoprotein" evidence="1">
    <location>
        <begin position="18"/>
        <end position="214"/>
    </location>
</feature>
<proteinExistence type="predicted"/>
<gene>
    <name evidence="2" type="ORF">AQJ54_31435</name>
</gene>
<dbReference type="Proteomes" id="UP000054375">
    <property type="component" value="Unassembled WGS sequence"/>
</dbReference>
<organism evidence="2 3">
    <name type="scientific">Streptomyces griseorubiginosus</name>
    <dbReference type="NCBI Taxonomy" id="67304"/>
    <lineage>
        <taxon>Bacteria</taxon>
        <taxon>Bacillati</taxon>
        <taxon>Actinomycetota</taxon>
        <taxon>Actinomycetes</taxon>
        <taxon>Kitasatosporales</taxon>
        <taxon>Streptomycetaceae</taxon>
        <taxon>Streptomyces</taxon>
    </lineage>
</organism>
<keyword evidence="1" id="KW-0732">Signal</keyword>